<evidence type="ECO:0000259" key="3">
    <source>
        <dbReference type="PROSITE" id="PS50853"/>
    </source>
</evidence>
<gene>
    <name evidence="4" type="ORF">V1264_021041</name>
</gene>
<feature type="region of interest" description="Disordered" evidence="2">
    <location>
        <begin position="1456"/>
        <end position="1476"/>
    </location>
</feature>
<feature type="domain" description="Fibronectin type-III" evidence="3">
    <location>
        <begin position="1"/>
        <end position="81"/>
    </location>
</feature>
<dbReference type="Gene3D" id="2.60.40.10">
    <property type="entry name" value="Immunoglobulins"/>
    <property type="match status" value="5"/>
</dbReference>
<dbReference type="Gene3D" id="3.40.30.10">
    <property type="entry name" value="Glutaredoxin"/>
    <property type="match status" value="1"/>
</dbReference>
<evidence type="ECO:0000256" key="1">
    <source>
        <dbReference type="ARBA" id="ARBA00022737"/>
    </source>
</evidence>
<dbReference type="PANTHER" id="PTHR46708">
    <property type="entry name" value="TENASCIN"/>
    <property type="match status" value="1"/>
</dbReference>
<feature type="domain" description="Fibronectin type-III" evidence="3">
    <location>
        <begin position="587"/>
        <end position="680"/>
    </location>
</feature>
<comment type="caution">
    <text evidence="4">The sequence shown here is derived from an EMBL/GenBank/DDBJ whole genome shotgun (WGS) entry which is preliminary data.</text>
</comment>
<feature type="domain" description="Fibronectin type-III" evidence="3">
    <location>
        <begin position="227"/>
        <end position="330"/>
    </location>
</feature>
<keyword evidence="5" id="KW-1185">Reference proteome</keyword>
<evidence type="ECO:0000256" key="2">
    <source>
        <dbReference type="SAM" id="MobiDB-lite"/>
    </source>
</evidence>
<proteinExistence type="predicted"/>
<reference evidence="4 5" key="1">
    <citation type="submission" date="2024-02" db="EMBL/GenBank/DDBJ databases">
        <title>Chromosome-scale genome assembly of the rough periwinkle Littorina saxatilis.</title>
        <authorList>
            <person name="De Jode A."/>
            <person name="Faria R."/>
            <person name="Formenti G."/>
            <person name="Sims Y."/>
            <person name="Smith T.P."/>
            <person name="Tracey A."/>
            <person name="Wood J.M.D."/>
            <person name="Zagrodzka Z.B."/>
            <person name="Johannesson K."/>
            <person name="Butlin R.K."/>
            <person name="Leder E.H."/>
        </authorList>
    </citation>
    <scope>NUCLEOTIDE SEQUENCE [LARGE SCALE GENOMIC DNA]</scope>
    <source>
        <strain evidence="4">Snail1</strain>
        <tissue evidence="4">Muscle</tissue>
    </source>
</reference>
<feature type="compositionally biased region" description="Basic residues" evidence="2">
    <location>
        <begin position="1457"/>
        <end position="1469"/>
    </location>
</feature>
<protein>
    <recommendedName>
        <fullName evidence="3">Fibronectin type-III domain-containing protein</fullName>
    </recommendedName>
</protein>
<dbReference type="InterPro" id="IPR050991">
    <property type="entry name" value="ECM_Regulatory_Proteins"/>
</dbReference>
<keyword evidence="1" id="KW-0677">Repeat</keyword>
<dbReference type="SUPFAM" id="SSF52833">
    <property type="entry name" value="Thioredoxin-like"/>
    <property type="match status" value="1"/>
</dbReference>
<dbReference type="InterPro" id="IPR036249">
    <property type="entry name" value="Thioredoxin-like_sf"/>
</dbReference>
<accession>A0AAN9BCV8</accession>
<evidence type="ECO:0000313" key="5">
    <source>
        <dbReference type="Proteomes" id="UP001374579"/>
    </source>
</evidence>
<dbReference type="Proteomes" id="UP001374579">
    <property type="component" value="Unassembled WGS sequence"/>
</dbReference>
<evidence type="ECO:0000313" key="4">
    <source>
        <dbReference type="EMBL" id="KAK7102883.1"/>
    </source>
</evidence>
<feature type="domain" description="Fibronectin type-III" evidence="3">
    <location>
        <begin position="104"/>
        <end position="202"/>
    </location>
</feature>
<dbReference type="CDD" id="cd00063">
    <property type="entry name" value="FN3"/>
    <property type="match status" value="4"/>
</dbReference>
<dbReference type="SMART" id="SM00060">
    <property type="entry name" value="FN3"/>
    <property type="match status" value="7"/>
</dbReference>
<dbReference type="InterPro" id="IPR003961">
    <property type="entry name" value="FN3_dom"/>
</dbReference>
<name>A0AAN9BCV8_9CAEN</name>
<dbReference type="InterPro" id="IPR036116">
    <property type="entry name" value="FN3_sf"/>
</dbReference>
<dbReference type="SUPFAM" id="SSF49265">
    <property type="entry name" value="Fibronectin type III"/>
    <property type="match status" value="4"/>
</dbReference>
<organism evidence="4 5">
    <name type="scientific">Littorina saxatilis</name>
    <dbReference type="NCBI Taxonomy" id="31220"/>
    <lineage>
        <taxon>Eukaryota</taxon>
        <taxon>Metazoa</taxon>
        <taxon>Spiralia</taxon>
        <taxon>Lophotrochozoa</taxon>
        <taxon>Mollusca</taxon>
        <taxon>Gastropoda</taxon>
        <taxon>Caenogastropoda</taxon>
        <taxon>Littorinimorpha</taxon>
        <taxon>Littorinoidea</taxon>
        <taxon>Littorinidae</taxon>
        <taxon>Littorina</taxon>
    </lineage>
</organism>
<dbReference type="Pfam" id="PF00041">
    <property type="entry name" value="fn3"/>
    <property type="match status" value="3"/>
</dbReference>
<dbReference type="PANTHER" id="PTHR46708:SF2">
    <property type="entry name" value="FIBRONECTIN TYPE-III DOMAIN-CONTAINING PROTEIN"/>
    <property type="match status" value="1"/>
</dbReference>
<dbReference type="EMBL" id="JBAMIC010000010">
    <property type="protein sequence ID" value="KAK7102883.1"/>
    <property type="molecule type" value="Genomic_DNA"/>
</dbReference>
<dbReference type="PROSITE" id="PS50853">
    <property type="entry name" value="FN3"/>
    <property type="match status" value="5"/>
</dbReference>
<dbReference type="InterPro" id="IPR013783">
    <property type="entry name" value="Ig-like_fold"/>
</dbReference>
<feature type="domain" description="Fibronectin type-III" evidence="3">
    <location>
        <begin position="788"/>
        <end position="880"/>
    </location>
</feature>
<sequence>MLICPGEERKAHFVSADSYQVTWWPGDRPQDEINSDSTTDDHLLITTLRPHTTYTVVVEARKMEKYRDMDETVSPAETPEGLNAFILSSKSEHLTVRTASPPDPPHNVGISATTCNSLNVAWDPPQEHGSEVIAIRMECVSLNAQDPHHVTEDIMPDSTSADITGLHEKTEYLVRVVAVTEEYFDRLPDKHKHKKLHAIPRDALVAQEESPWLPSASIIAKTAGTEAPANIRLTQSTMTALTLSWTPPLVYGSNKLLSQIVRWRDVRRTKPSDPEDLIVASHVSLLPTEDTLTISDLVPGSQYQIVIEAVVSIKTSLNPDQWDSGIEKYRRTAHVMSKPLVVWTRAPIEPPKLLVQSYDQSSAVLYWEKPILMSIIGKDDEGNPRYLRRYLEGYRLEINGKLQSCLGPQAQTCTLTKCKPGKVYSVVLVAMTCTEDRRRERKEKFKGYFKTTAPQDTDYVGLLDDDLLDQAPSDAMDITLPKSQDGFLETVKTSFNHQEERDSRTFGDVEVSWTIQGQSNLLKQFSIIWYSSEDRVIQTKYVGPEKRRATIPVTHLKSIYTVTVEPCYYTDVLPQQPQDVHIMIPGPPDAPEIFLRSKDKDEFVIEWGEPRCYGGVKVKGYQVFMNDKKVGNELSSSHRKAVIPCRNNKLYRLNLVALSSDPDYQDSPKSNQLTIYTGEGPVTHDLTLDDNQDNDLDLPLKVTGVTDSGVHLDWSGYFENQEVAFYKIQWSSVAQPAQREVRLSPKDICCVINKCLPGTTHFVRLVAYSEDGKILEKSKQLTVQTSAPPDSPVLSVRACNFRYIAIQWEKPTTYGDALITGYKVYVNGIVEAVLSADSLSYTFTQGKWCQEYSFQVQALTAGDSLNSKPSEQLVLTWPGSVAPQVRRIPSASSSALRVAWTTPHLTDGVKVKHFKLCCVEEDTEKLVQSVGPIHPDTCEAEFKHLKKGNYMVYLETHLYGTGEIVRSDPIRMMPSVSPDPPQISVTVVGLEERRQLEKLTCDLANKRDRLIRSVGHKLKRIGALAHPLRAEKDEDVVMGAHTLTGVEELLETCFQALENYTGQLIAHVSWQCPQTNEDVHLSGFKVLVDGKQYGTSMHSGVRTVRLQLSLDEPSYALSMVALSDKPQGSSVESSIVDLLTGPFKPFAYYCYHNIHAKGAKWPTQGCCKYQDALTYERQVGKKLANQGMLGKHVPPPACSLLDIFGGDYKPLMTNHRPQCATVLFFWTPWCLSSQKMMDHYIRFAREASKEFNFIAVSCGVSGVSSDERQKLVHTLTSGGWREDGVMWHCTSECASNTYRTLSTINQTTSSLRIEPDLVSEKYMDLTELLGIAGVPTFLVIHPEGYIAWHGRYSSYDYAAFSAFMRHTNSEVIRHPCPVFNCDCCKNDMTIDQEAITMMLPEKLQSTTQALAIKTSQNNSETNMGSATASRSDLKYAAINGYTENATGSDRVFMVRNGSRKGSPKRRKKLSINQRPYSASAAHVLQGSPYLAKVVRPSSPTRARNRPVSAKLVHYM</sequence>